<sequence>MGQFYFNKVDEIIFDDDTFELEDKLSEVLEIAGILNIVTLHDKVDIFLELRSKNDINRNALVTIFLRSLNTIKGFPFLQQSDYYCEDGKDKSQVDINKLKERQLNGREIKTAARMANV</sequence>
<evidence type="ECO:0000313" key="2">
    <source>
        <dbReference type="Proteomes" id="UP000266673"/>
    </source>
</evidence>
<keyword evidence="2" id="KW-1185">Reference proteome</keyword>
<organism evidence="1 2">
    <name type="scientific">Gigaspora rosea</name>
    <dbReference type="NCBI Taxonomy" id="44941"/>
    <lineage>
        <taxon>Eukaryota</taxon>
        <taxon>Fungi</taxon>
        <taxon>Fungi incertae sedis</taxon>
        <taxon>Mucoromycota</taxon>
        <taxon>Glomeromycotina</taxon>
        <taxon>Glomeromycetes</taxon>
        <taxon>Diversisporales</taxon>
        <taxon>Gigasporaceae</taxon>
        <taxon>Gigaspora</taxon>
    </lineage>
</organism>
<protein>
    <submittedName>
        <fullName evidence="1">Uncharacterized protein</fullName>
    </submittedName>
</protein>
<dbReference type="PANTHER" id="PTHR46411:SF3">
    <property type="entry name" value="AAA+ ATPASE DOMAIN-CONTAINING PROTEIN"/>
    <property type="match status" value="1"/>
</dbReference>
<gene>
    <name evidence="1" type="ORF">C2G38_2154635</name>
</gene>
<dbReference type="STRING" id="44941.A0A397W6Q8"/>
<comment type="caution">
    <text evidence="1">The sequence shown here is derived from an EMBL/GenBank/DDBJ whole genome shotgun (WGS) entry which is preliminary data.</text>
</comment>
<reference evidence="1 2" key="1">
    <citation type="submission" date="2018-06" db="EMBL/GenBank/DDBJ databases">
        <title>Comparative genomics reveals the genomic features of Rhizophagus irregularis, R. cerebriforme, R. diaphanum and Gigaspora rosea, and their symbiotic lifestyle signature.</title>
        <authorList>
            <person name="Morin E."/>
            <person name="San Clemente H."/>
            <person name="Chen E.C.H."/>
            <person name="De La Providencia I."/>
            <person name="Hainaut M."/>
            <person name="Kuo A."/>
            <person name="Kohler A."/>
            <person name="Murat C."/>
            <person name="Tang N."/>
            <person name="Roy S."/>
            <person name="Loubradou J."/>
            <person name="Henrissat B."/>
            <person name="Grigoriev I.V."/>
            <person name="Corradi N."/>
            <person name="Roux C."/>
            <person name="Martin F.M."/>
        </authorList>
    </citation>
    <scope>NUCLEOTIDE SEQUENCE [LARGE SCALE GENOMIC DNA]</scope>
    <source>
        <strain evidence="1 2">DAOM 194757</strain>
    </source>
</reference>
<dbReference type="Proteomes" id="UP000266673">
    <property type="component" value="Unassembled WGS sequence"/>
</dbReference>
<accession>A0A397W6Q8</accession>
<dbReference type="PANTHER" id="PTHR46411">
    <property type="entry name" value="FAMILY ATPASE, PUTATIVE-RELATED"/>
    <property type="match status" value="1"/>
</dbReference>
<proteinExistence type="predicted"/>
<name>A0A397W6Q8_9GLOM</name>
<evidence type="ECO:0000313" key="1">
    <source>
        <dbReference type="EMBL" id="RIB29702.1"/>
    </source>
</evidence>
<dbReference type="AlphaFoldDB" id="A0A397W6Q8"/>
<dbReference type="OrthoDB" id="10042665at2759"/>
<dbReference type="EMBL" id="QKWP01000031">
    <property type="protein sequence ID" value="RIB29702.1"/>
    <property type="molecule type" value="Genomic_DNA"/>
</dbReference>